<feature type="compositionally biased region" description="Acidic residues" evidence="1">
    <location>
        <begin position="148"/>
        <end position="165"/>
    </location>
</feature>
<feature type="compositionally biased region" description="Polar residues" evidence="1">
    <location>
        <begin position="1"/>
        <end position="11"/>
    </location>
</feature>
<proteinExistence type="predicted"/>
<evidence type="ECO:0000313" key="3">
    <source>
        <dbReference type="Proteomes" id="UP001054874"/>
    </source>
</evidence>
<feature type="region of interest" description="Disordered" evidence="1">
    <location>
        <begin position="146"/>
        <end position="165"/>
    </location>
</feature>
<accession>A0A9E7BLJ5</accession>
<protein>
    <submittedName>
        <fullName evidence="2">Uncharacterized protein</fullName>
    </submittedName>
</protein>
<evidence type="ECO:0000313" key="2">
    <source>
        <dbReference type="EMBL" id="UBF42573.1"/>
    </source>
</evidence>
<keyword evidence="3" id="KW-1185">Reference proteome</keyword>
<evidence type="ECO:0000256" key="1">
    <source>
        <dbReference type="SAM" id="MobiDB-lite"/>
    </source>
</evidence>
<feature type="region of interest" description="Disordered" evidence="1">
    <location>
        <begin position="1"/>
        <end position="20"/>
    </location>
</feature>
<dbReference type="Proteomes" id="UP001054874">
    <property type="component" value="Genome"/>
</dbReference>
<sequence length="165" mass="18514">MKSANPLNYQQAGLEPPVPKDDAISATSMTKLRIFKDHLNETPIIVILVGTTTFKIESLPVHNQRDFIDVAASLKELEMVLIHVDYELLPKLDLFAQLLGGRIYVLEDVPDLERSPSEMMAIGGYRHRVTLQDYMLLLSGADKTIESSEGEDVDTTITEQEDEIE</sequence>
<reference evidence="2 3" key="1">
    <citation type="journal article" date="2021" name="Viruses">
        <title>RNA and Sugars, Unique Properties of Bacteriophages Infecting Multidrug Resistant Acinetobacter radioresistens Strain LH6.</title>
        <authorList>
            <person name="Crippen C.S."/>
            <person name="Zhou B."/>
            <person name="Andresen S."/>
            <person name="Patry R.T."/>
            <person name="Muszynski A."/>
            <person name="Parker C.T."/>
            <person name="Cooper K.K."/>
            <person name="Szymanski C.M."/>
        </authorList>
    </citation>
    <scope>NUCLEOTIDE SEQUENCE [LARGE SCALE GENOMIC DNA]</scope>
    <source>
        <strain evidence="2 3">CAP7</strain>
    </source>
</reference>
<dbReference type="EMBL" id="MZ558516">
    <property type="protein sequence ID" value="UBF42573.1"/>
    <property type="molecule type" value="Genomic_RNA"/>
</dbReference>
<organism evidence="2 3">
    <name type="scientific">Acinetobacter phage CAP7</name>
    <dbReference type="NCBI Taxonomy" id="2822590"/>
    <lineage>
        <taxon>Viruses</taxon>
        <taxon>Riboviria</taxon>
        <taxon>Orthornavirae</taxon>
        <taxon>Duplornaviricota</taxon>
        <taxon>Vidaverviricetes</taxon>
        <taxon>Mindivirales</taxon>
        <taxon>Cystoviridae</taxon>
        <taxon>Zetacystovirus</taxon>
        <taxon>Zetacystovirus CAP</taxon>
    </lineage>
</organism>
<name>A0A9E7BLJ5_9VIRU</name>